<accession>A0A0N4YJR4</accession>
<reference evidence="1 2" key="2">
    <citation type="submission" date="2018-11" db="EMBL/GenBank/DDBJ databases">
        <authorList>
            <consortium name="Pathogen Informatics"/>
        </authorList>
    </citation>
    <scope>NUCLEOTIDE SEQUENCE [LARGE SCALE GENOMIC DNA]</scope>
</reference>
<proteinExistence type="predicted"/>
<evidence type="ECO:0000313" key="1">
    <source>
        <dbReference type="EMBL" id="VDL80836.1"/>
    </source>
</evidence>
<dbReference type="Proteomes" id="UP000271162">
    <property type="component" value="Unassembled WGS sequence"/>
</dbReference>
<organism evidence="3">
    <name type="scientific">Nippostrongylus brasiliensis</name>
    <name type="common">Rat hookworm</name>
    <dbReference type="NCBI Taxonomy" id="27835"/>
    <lineage>
        <taxon>Eukaryota</taxon>
        <taxon>Metazoa</taxon>
        <taxon>Ecdysozoa</taxon>
        <taxon>Nematoda</taxon>
        <taxon>Chromadorea</taxon>
        <taxon>Rhabditida</taxon>
        <taxon>Rhabditina</taxon>
        <taxon>Rhabditomorpha</taxon>
        <taxon>Strongyloidea</taxon>
        <taxon>Heligmosomidae</taxon>
        <taxon>Nippostrongylus</taxon>
    </lineage>
</organism>
<dbReference type="EMBL" id="UYSL01022624">
    <property type="protein sequence ID" value="VDL80836.1"/>
    <property type="molecule type" value="Genomic_DNA"/>
</dbReference>
<name>A0A0N4YJR4_NIPBR</name>
<evidence type="ECO:0000313" key="2">
    <source>
        <dbReference type="Proteomes" id="UP000271162"/>
    </source>
</evidence>
<evidence type="ECO:0000313" key="3">
    <source>
        <dbReference type="WBParaSite" id="NBR_0001722201-mRNA-1"/>
    </source>
</evidence>
<sequence length="223" mass="25377">MFPEKLLFKNMKASTQRLFVPHFIISPNGQRTTKSRYSHSAVHDGALPHRKPKLCVRKHNKKFCDLVRQAHQANVNILRELREVPLHGTPKEEKCKKRLFVADQKVLKVLNKTKKEELLAARKETLTAEGDLLFKAKRFCGRTLGEEFRCADVAHRFADAIDELVRAVIVVLPFDVSPTNKAVKKAHKDSKDQHWSNPKSDYAELALTLSKAVVAAIPAQKRN</sequence>
<keyword evidence="2" id="KW-1185">Reference proteome</keyword>
<dbReference type="AlphaFoldDB" id="A0A0N4YJR4"/>
<gene>
    <name evidence="1" type="ORF">NBR_LOCUS17223</name>
</gene>
<protein>
    <submittedName>
        <fullName evidence="3">Transposase</fullName>
    </submittedName>
</protein>
<dbReference type="WBParaSite" id="NBR_0001722201-mRNA-1">
    <property type="protein sequence ID" value="NBR_0001722201-mRNA-1"/>
    <property type="gene ID" value="NBR_0001722201"/>
</dbReference>
<reference evidence="3" key="1">
    <citation type="submission" date="2017-02" db="UniProtKB">
        <authorList>
            <consortium name="WormBaseParasite"/>
        </authorList>
    </citation>
    <scope>IDENTIFICATION</scope>
</reference>